<dbReference type="OrthoDB" id="3944762at2759"/>
<evidence type="ECO:0000313" key="3">
    <source>
        <dbReference type="Proteomes" id="UP000183809"/>
    </source>
</evidence>
<keyword evidence="3" id="KW-1185">Reference proteome</keyword>
<evidence type="ECO:0000256" key="1">
    <source>
        <dbReference type="SAM" id="MobiDB-lite"/>
    </source>
</evidence>
<dbReference type="RefSeq" id="XP_020129073.1">
    <property type="nucleotide sequence ID" value="XM_020274857.1"/>
</dbReference>
<feature type="region of interest" description="Disordered" evidence="1">
    <location>
        <begin position="291"/>
        <end position="310"/>
    </location>
</feature>
<dbReference type="AlphaFoldDB" id="A0A1J9RZD5"/>
<sequence>MLSPNSGFREATLVGSDRPIPFPDDDPDALAVLLNIAHMKFSLVPRTLEFETLLHLADLTEKYDAINILRPWIKGWIQAAEHLAERPGYEEWLFIAWAFGEVQIFDKLSTRLVWQVRINELGQCVGPSGRILDRSSDDIDALFPPGIIESILEHRFGTIEYVVVHIQTRIHTYLHGKRTGVYLCKMAHTLPRQEAEACDALCYGSLVYALYTLGLSPGFERPQDTKFSAQHLKDIMSTWIAPALGYTPGPGGMLALHHSSCSVKTLFDEVTEYVSGIASPGLKAHYDHMARKRSGLTEGQPPRKKRKRRH</sequence>
<dbReference type="Proteomes" id="UP000183809">
    <property type="component" value="Unassembled WGS sequence"/>
</dbReference>
<protein>
    <submittedName>
        <fullName evidence="2">Nuclear pore protein</fullName>
    </submittedName>
</protein>
<reference evidence="2 3" key="1">
    <citation type="submission" date="2016-10" db="EMBL/GenBank/DDBJ databases">
        <title>Proteomics and genomics reveal pathogen-plant mechanisms compatible with a hemibiotrophic lifestyle of Diplodia corticola.</title>
        <authorList>
            <person name="Fernandes I."/>
            <person name="De Jonge R."/>
            <person name="Van De Peer Y."/>
            <person name="Devreese B."/>
            <person name="Alves A."/>
            <person name="Esteves A.C."/>
        </authorList>
    </citation>
    <scope>NUCLEOTIDE SEQUENCE [LARGE SCALE GENOMIC DNA]</scope>
    <source>
        <strain evidence="2 3">CBS 112549</strain>
    </source>
</reference>
<dbReference type="GeneID" id="31015118"/>
<accession>A0A1J9RZD5</accession>
<dbReference type="STRING" id="236234.A0A1J9RZD5"/>
<dbReference type="EMBL" id="MNUE01000036">
    <property type="protein sequence ID" value="OJD32813.1"/>
    <property type="molecule type" value="Genomic_DNA"/>
</dbReference>
<gene>
    <name evidence="2" type="ORF">BKCO1_36000104</name>
</gene>
<evidence type="ECO:0000313" key="2">
    <source>
        <dbReference type="EMBL" id="OJD32813.1"/>
    </source>
</evidence>
<comment type="caution">
    <text evidence="2">The sequence shown here is derived from an EMBL/GenBank/DDBJ whole genome shotgun (WGS) entry which is preliminary data.</text>
</comment>
<organism evidence="2 3">
    <name type="scientific">Diplodia corticola</name>
    <dbReference type="NCBI Taxonomy" id="236234"/>
    <lineage>
        <taxon>Eukaryota</taxon>
        <taxon>Fungi</taxon>
        <taxon>Dikarya</taxon>
        <taxon>Ascomycota</taxon>
        <taxon>Pezizomycotina</taxon>
        <taxon>Dothideomycetes</taxon>
        <taxon>Dothideomycetes incertae sedis</taxon>
        <taxon>Botryosphaeriales</taxon>
        <taxon>Botryosphaeriaceae</taxon>
        <taxon>Diplodia</taxon>
    </lineage>
</organism>
<name>A0A1J9RZD5_9PEZI</name>
<proteinExistence type="predicted"/>